<evidence type="ECO:0000256" key="1">
    <source>
        <dbReference type="SAM" id="MobiDB-lite"/>
    </source>
</evidence>
<comment type="caution">
    <text evidence="2">The sequence shown here is derived from an EMBL/GenBank/DDBJ whole genome shotgun (WGS) entry which is preliminary data.</text>
</comment>
<evidence type="ECO:0000313" key="2">
    <source>
        <dbReference type="EMBL" id="CAJ2499962.1"/>
    </source>
</evidence>
<gene>
    <name evidence="2" type="ORF">KHLLAP_LOCUS430</name>
</gene>
<name>A0AAI8V8F6_9PEZI</name>
<dbReference type="AlphaFoldDB" id="A0AAI8V8F6"/>
<feature type="region of interest" description="Disordered" evidence="1">
    <location>
        <begin position="1"/>
        <end position="39"/>
    </location>
</feature>
<keyword evidence="3" id="KW-1185">Reference proteome</keyword>
<evidence type="ECO:0000313" key="3">
    <source>
        <dbReference type="Proteomes" id="UP001295740"/>
    </source>
</evidence>
<dbReference type="EMBL" id="CAUWAG010000003">
    <property type="protein sequence ID" value="CAJ2499962.1"/>
    <property type="molecule type" value="Genomic_DNA"/>
</dbReference>
<proteinExistence type="predicted"/>
<protein>
    <submittedName>
        <fullName evidence="2">Uu.00g028150.m01.CDS01</fullName>
    </submittedName>
</protein>
<accession>A0AAI8V8F6</accession>
<feature type="region of interest" description="Disordered" evidence="1">
    <location>
        <begin position="46"/>
        <end position="65"/>
    </location>
</feature>
<dbReference type="Proteomes" id="UP001295740">
    <property type="component" value="Unassembled WGS sequence"/>
</dbReference>
<reference evidence="2" key="1">
    <citation type="submission" date="2023-10" db="EMBL/GenBank/DDBJ databases">
        <authorList>
            <person name="Hackl T."/>
        </authorList>
    </citation>
    <scope>NUCLEOTIDE SEQUENCE</scope>
</reference>
<sequence length="169" mass="18031">MVVGERPTRGSGKGDQNGQTGELEDMAGSRPGGGVKDCWPLVTADGVRSGHARRPRMNPAPDTLGSKLAEVTYSACLEGRTVRGSQDGTTLNPFTSLLRFLHQRPGSALWDTRSGGEKAAKRPGWRSIRMEVRRIGRARGLGGETLAVNTRVDQGGPGCWTRQSGSTDT</sequence>
<organism evidence="2 3">
    <name type="scientific">Anthostomella pinea</name>
    <dbReference type="NCBI Taxonomy" id="933095"/>
    <lineage>
        <taxon>Eukaryota</taxon>
        <taxon>Fungi</taxon>
        <taxon>Dikarya</taxon>
        <taxon>Ascomycota</taxon>
        <taxon>Pezizomycotina</taxon>
        <taxon>Sordariomycetes</taxon>
        <taxon>Xylariomycetidae</taxon>
        <taxon>Xylariales</taxon>
        <taxon>Xylariaceae</taxon>
        <taxon>Anthostomella</taxon>
    </lineage>
</organism>